<dbReference type="Proteomes" id="UP000266841">
    <property type="component" value="Unassembled WGS sequence"/>
</dbReference>
<dbReference type="EMBL" id="AGNL01019020">
    <property type="protein sequence ID" value="EJK62235.1"/>
    <property type="molecule type" value="Genomic_DNA"/>
</dbReference>
<reference evidence="2 3" key="1">
    <citation type="journal article" date="2012" name="Genome Biol.">
        <title>Genome and low-iron response of an oceanic diatom adapted to chronic iron limitation.</title>
        <authorList>
            <person name="Lommer M."/>
            <person name="Specht M."/>
            <person name="Roy A.S."/>
            <person name="Kraemer L."/>
            <person name="Andreson R."/>
            <person name="Gutowska M.A."/>
            <person name="Wolf J."/>
            <person name="Bergner S.V."/>
            <person name="Schilhabel M.B."/>
            <person name="Klostermeier U.C."/>
            <person name="Beiko R.G."/>
            <person name="Rosenstiel P."/>
            <person name="Hippler M."/>
            <person name="Laroche J."/>
        </authorList>
    </citation>
    <scope>NUCLEOTIDE SEQUENCE [LARGE SCALE GENOMIC DNA]</scope>
    <source>
        <strain evidence="2 3">CCMP1005</strain>
    </source>
</reference>
<organism evidence="2 3">
    <name type="scientific">Thalassiosira oceanica</name>
    <name type="common">Marine diatom</name>
    <dbReference type="NCBI Taxonomy" id="159749"/>
    <lineage>
        <taxon>Eukaryota</taxon>
        <taxon>Sar</taxon>
        <taxon>Stramenopiles</taxon>
        <taxon>Ochrophyta</taxon>
        <taxon>Bacillariophyta</taxon>
        <taxon>Coscinodiscophyceae</taxon>
        <taxon>Thalassiosirophycidae</taxon>
        <taxon>Thalassiosirales</taxon>
        <taxon>Thalassiosiraceae</taxon>
        <taxon>Thalassiosira</taxon>
    </lineage>
</organism>
<protein>
    <submittedName>
        <fullName evidence="2">Uncharacterized protein</fullName>
    </submittedName>
</protein>
<feature type="non-terminal residue" evidence="2">
    <location>
        <position position="1"/>
    </location>
</feature>
<name>K0SAH0_THAOC</name>
<accession>K0SAH0</accession>
<evidence type="ECO:0000313" key="3">
    <source>
        <dbReference type="Proteomes" id="UP000266841"/>
    </source>
</evidence>
<evidence type="ECO:0000313" key="2">
    <source>
        <dbReference type="EMBL" id="EJK62235.1"/>
    </source>
</evidence>
<keyword evidence="3" id="KW-1185">Reference proteome</keyword>
<comment type="caution">
    <text evidence="2">The sequence shown here is derived from an EMBL/GenBank/DDBJ whole genome shotgun (WGS) entry which is preliminary data.</text>
</comment>
<gene>
    <name evidence="2" type="ORF">THAOC_17159</name>
</gene>
<sequence length="48" mass="4998">CHSTSCDEADVPTSARTAVPARASSLDEDGRGGRMGLGPDDLRLVLIQ</sequence>
<proteinExistence type="predicted"/>
<evidence type="ECO:0000256" key="1">
    <source>
        <dbReference type="SAM" id="MobiDB-lite"/>
    </source>
</evidence>
<feature type="region of interest" description="Disordered" evidence="1">
    <location>
        <begin position="1"/>
        <end position="40"/>
    </location>
</feature>
<dbReference type="AlphaFoldDB" id="K0SAH0"/>